<evidence type="ECO:0000313" key="3">
    <source>
        <dbReference type="EMBL" id="JAC54524.1"/>
    </source>
</evidence>
<feature type="transmembrane region" description="Helical" evidence="2">
    <location>
        <begin position="49"/>
        <end position="70"/>
    </location>
</feature>
<organism evidence="3">
    <name type="scientific">Bactrocera dorsalis</name>
    <name type="common">Oriental fruit fly</name>
    <name type="synonym">Dacus dorsalis</name>
    <dbReference type="NCBI Taxonomy" id="27457"/>
    <lineage>
        <taxon>Eukaryota</taxon>
        <taxon>Metazoa</taxon>
        <taxon>Ecdysozoa</taxon>
        <taxon>Arthropoda</taxon>
        <taxon>Hexapoda</taxon>
        <taxon>Insecta</taxon>
        <taxon>Pterygota</taxon>
        <taxon>Neoptera</taxon>
        <taxon>Endopterygota</taxon>
        <taxon>Diptera</taxon>
        <taxon>Brachycera</taxon>
        <taxon>Muscomorpha</taxon>
        <taxon>Tephritoidea</taxon>
        <taxon>Tephritidae</taxon>
        <taxon>Bactrocera</taxon>
        <taxon>Bactrocera</taxon>
    </lineage>
</organism>
<evidence type="ECO:0000256" key="2">
    <source>
        <dbReference type="SAM" id="Phobius"/>
    </source>
</evidence>
<dbReference type="EMBL" id="GAKP01004428">
    <property type="protein sequence ID" value="JAC54524.1"/>
    <property type="molecule type" value="Transcribed_RNA"/>
</dbReference>
<feature type="compositionally biased region" description="Polar residues" evidence="1">
    <location>
        <begin position="207"/>
        <end position="235"/>
    </location>
</feature>
<name>A0A034WIL7_BACDO</name>
<dbReference type="OrthoDB" id="7954573at2759"/>
<accession>A0A034WIL7</accession>
<proteinExistence type="predicted"/>
<sequence>MDDKDPVLKFWTEFTCAYPYSQKMCNGFSKLFRFIFDNHLDSVGTFDTMLLSSFLLIFLAFLVVTMLTIFEKDQKSLQQIKDKVRHSTAVIAQLAATLWTIRETKFKSISPEGYRRIKENKEAILALKNPSQSVAMDIPKEALEKPKEVKKKFVRGFKPFRGDLSPPPAKSAPYSILKRSKLVQQKKACSLSIVQSKRPKNLRVVASTVSLNKRQSDSTTPRSTSEGAETRNIGSTKVVRKA</sequence>
<feature type="region of interest" description="Disordered" evidence="1">
    <location>
        <begin position="207"/>
        <end position="242"/>
    </location>
</feature>
<keyword evidence="2" id="KW-0472">Membrane</keyword>
<evidence type="ECO:0000256" key="1">
    <source>
        <dbReference type="SAM" id="MobiDB-lite"/>
    </source>
</evidence>
<dbReference type="AlphaFoldDB" id="A0A034WIL7"/>
<keyword evidence="2" id="KW-1133">Transmembrane helix</keyword>
<reference evidence="3" key="1">
    <citation type="journal article" date="2014" name="BMC Genomics">
        <title>Characterizing the developmental transcriptome of the oriental fruit fly, Bactrocera dorsalis (Diptera: Tephritidae) through comparative genomic analysis with Drosophila melanogaster utilizing modENCODE datasets.</title>
        <authorList>
            <person name="Geib S.M."/>
            <person name="Calla B."/>
            <person name="Hall B."/>
            <person name="Hou S."/>
            <person name="Manoukis N.C."/>
        </authorList>
    </citation>
    <scope>NUCLEOTIDE SEQUENCE</scope>
    <source>
        <strain evidence="3">Punador</strain>
    </source>
</reference>
<protein>
    <submittedName>
        <fullName evidence="3">Uncharacterized protein</fullName>
    </submittedName>
</protein>
<keyword evidence="2" id="KW-0812">Transmembrane</keyword>